<sequence>MLELTLQSVGSEYARFLGIIKNPCKQHKLMMLELTLQSVGSEYARFLGIISKNIQNTSTLASLLEKYLQGAFSYSYLEHMCRITHQPTSELANSVLPSLFSEAEDKVLLAMHELENQFTSFDQKHELQYNNGDQNSQASRERGNEDSVFDNKQKKTRLLRSSDKINQNLKIQKQWNEQNAKSDSIQNTNFSACQFCSENLYDEQASKSFAEFTNCTNDIAIRIICLGRMIFYRKIAVRLFTMRLAPYQLDQSRAILDTLQLSWLNCMHIQGRHQKDFPTQILNYMQTIYIPPAVAKVRRLARGSTRLVRPPPMDLDPDEEMRATPSYKLLDVDQLLKLEFNPAGLFYSTPKIQHFSFGNVEEQAFLDQASFRINPMSSVLNYVCVADQNPDIGPFKPIPWSQLDRANNTEQNKDEILSDTKQMEKEEEQKEINKKPTAKRKWRETMMLIENTEKIMRDEQEADERRKQNKLDNEAAISQRKNEEEQRKKIEQETEEFLQPLRDTENSLMDLFCPSMMLRGEQKIITTILVINRIAQTIKRLKTKFEETQQEFGHQFETANLKHERSIRGEVQALIDRVEEHQWQLENIIPYAINEKKTRTHSEIWGNSQLNTGYEEKQYFKQQVIVDLNPYDSESDSDTNRIGSDCDARSITIRF</sequence>
<dbReference type="EMBL" id="SNRW01000443">
    <property type="protein sequence ID" value="KAA6401116.1"/>
    <property type="molecule type" value="Genomic_DNA"/>
</dbReference>
<evidence type="ECO:0000256" key="1">
    <source>
        <dbReference type="SAM" id="MobiDB-lite"/>
    </source>
</evidence>
<evidence type="ECO:0000313" key="3">
    <source>
        <dbReference type="Proteomes" id="UP000324800"/>
    </source>
</evidence>
<dbReference type="Proteomes" id="UP000324800">
    <property type="component" value="Unassembled WGS sequence"/>
</dbReference>
<organism evidence="2 3">
    <name type="scientific">Streblomastix strix</name>
    <dbReference type="NCBI Taxonomy" id="222440"/>
    <lineage>
        <taxon>Eukaryota</taxon>
        <taxon>Metamonada</taxon>
        <taxon>Preaxostyla</taxon>
        <taxon>Oxymonadida</taxon>
        <taxon>Streblomastigidae</taxon>
        <taxon>Streblomastix</taxon>
    </lineage>
</organism>
<reference evidence="2 3" key="1">
    <citation type="submission" date="2019-03" db="EMBL/GenBank/DDBJ databases">
        <title>Single cell metagenomics reveals metabolic interactions within the superorganism composed of flagellate Streblomastix strix and complex community of Bacteroidetes bacteria on its surface.</title>
        <authorList>
            <person name="Treitli S.C."/>
            <person name="Kolisko M."/>
            <person name="Husnik F."/>
            <person name="Keeling P."/>
            <person name="Hampl V."/>
        </authorList>
    </citation>
    <scope>NUCLEOTIDE SEQUENCE [LARGE SCALE GENOMIC DNA]</scope>
    <source>
        <strain evidence="2">ST1C</strain>
    </source>
</reference>
<evidence type="ECO:0000313" key="2">
    <source>
        <dbReference type="EMBL" id="KAA6401116.1"/>
    </source>
</evidence>
<feature type="compositionally biased region" description="Basic and acidic residues" evidence="1">
    <location>
        <begin position="419"/>
        <end position="434"/>
    </location>
</feature>
<comment type="caution">
    <text evidence="2">The sequence shown here is derived from an EMBL/GenBank/DDBJ whole genome shotgun (WGS) entry which is preliminary data.</text>
</comment>
<feature type="compositionally biased region" description="Basic and acidic residues" evidence="1">
    <location>
        <begin position="453"/>
        <end position="473"/>
    </location>
</feature>
<dbReference type="AlphaFoldDB" id="A0A5J4X2Y9"/>
<proteinExistence type="predicted"/>
<name>A0A5J4X2Y9_9EUKA</name>
<feature type="region of interest" description="Disordered" evidence="1">
    <location>
        <begin position="419"/>
        <end position="439"/>
    </location>
</feature>
<protein>
    <submittedName>
        <fullName evidence="2">Uncharacterized protein</fullName>
    </submittedName>
</protein>
<feature type="compositionally biased region" description="Basic and acidic residues" evidence="1">
    <location>
        <begin position="480"/>
        <end position="491"/>
    </location>
</feature>
<feature type="region of interest" description="Disordered" evidence="1">
    <location>
        <begin position="453"/>
        <end position="491"/>
    </location>
</feature>
<accession>A0A5J4X2Y9</accession>
<feature type="region of interest" description="Disordered" evidence="1">
    <location>
        <begin position="130"/>
        <end position="153"/>
    </location>
</feature>
<feature type="compositionally biased region" description="Basic and acidic residues" evidence="1">
    <location>
        <begin position="139"/>
        <end position="153"/>
    </location>
</feature>
<gene>
    <name evidence="2" type="ORF">EZS28_003357</name>
</gene>